<evidence type="ECO:0000313" key="1">
    <source>
        <dbReference type="EMBL" id="MCO6158846.1"/>
    </source>
</evidence>
<dbReference type="EMBL" id="JAMXQU010000001">
    <property type="protein sequence ID" value="MCO6158846.1"/>
    <property type="molecule type" value="Genomic_DNA"/>
</dbReference>
<accession>A0ABT1CDB5</accession>
<reference evidence="1 2" key="1">
    <citation type="submission" date="2022-06" db="EMBL/GenBank/DDBJ databases">
        <title>Whole-genome of Asaia lannensis strain LMG 27011T.</title>
        <authorList>
            <person name="Sombolestani A."/>
        </authorList>
    </citation>
    <scope>NUCLEOTIDE SEQUENCE [LARGE SCALE GENOMIC DNA]</scope>
    <source>
        <strain evidence="1 2">NBRC 102526</strain>
    </source>
</reference>
<evidence type="ECO:0000313" key="2">
    <source>
        <dbReference type="Proteomes" id="UP001523401"/>
    </source>
</evidence>
<gene>
    <name evidence="1" type="ORF">NF685_02230</name>
</gene>
<dbReference type="RefSeq" id="WP_222546662.1">
    <property type="nucleotide sequence ID" value="NZ_BAPW01000034.1"/>
</dbReference>
<sequence>MLFASDRFWLLDFFGHVVDHDPLRDCLFSVVPPPGRYPGLFFFADTVSQPQFAVTLRKAVSLPVPIPKLLATRQPSGVVTLQRLDGSGRYLRSVENDGIDFLATEAKDWEQFFILSEQMMHAYAILSQADVSVITHQEGETLSPMTFAQGHRGVIGPVSFSLAANLPELEALAMLEPGQAADLALKTIEGETVTLSVRRT</sequence>
<proteinExistence type="predicted"/>
<organism evidence="1 2">
    <name type="scientific">Asaia lannensis NBRC 102526</name>
    <dbReference type="NCBI Taxonomy" id="1307926"/>
    <lineage>
        <taxon>Bacteria</taxon>
        <taxon>Pseudomonadati</taxon>
        <taxon>Pseudomonadota</taxon>
        <taxon>Alphaproteobacteria</taxon>
        <taxon>Acetobacterales</taxon>
        <taxon>Acetobacteraceae</taxon>
        <taxon>Asaia</taxon>
    </lineage>
</organism>
<name>A0ABT1CDB5_9PROT</name>
<comment type="caution">
    <text evidence="1">The sequence shown here is derived from an EMBL/GenBank/DDBJ whole genome shotgun (WGS) entry which is preliminary data.</text>
</comment>
<protein>
    <submittedName>
        <fullName evidence="1">Uncharacterized protein</fullName>
    </submittedName>
</protein>
<keyword evidence="2" id="KW-1185">Reference proteome</keyword>
<dbReference type="Proteomes" id="UP001523401">
    <property type="component" value="Unassembled WGS sequence"/>
</dbReference>